<dbReference type="SUPFAM" id="SSF46785">
    <property type="entry name" value="Winged helix' DNA-binding domain"/>
    <property type="match status" value="1"/>
</dbReference>
<dbReference type="PANTHER" id="PTHR30537">
    <property type="entry name" value="HTH-TYPE TRANSCRIPTIONAL REGULATOR"/>
    <property type="match status" value="1"/>
</dbReference>
<dbReference type="InterPro" id="IPR058163">
    <property type="entry name" value="LysR-type_TF_proteobact-type"/>
</dbReference>
<proteinExistence type="inferred from homology"/>
<protein>
    <submittedName>
        <fullName evidence="3">LysR family transcriptional regulator</fullName>
    </submittedName>
</protein>
<feature type="domain" description="HTH lysR-type" evidence="2">
    <location>
        <begin position="8"/>
        <end position="65"/>
    </location>
</feature>
<evidence type="ECO:0000313" key="4">
    <source>
        <dbReference type="Proteomes" id="UP000677898"/>
    </source>
</evidence>
<name>A0ABX7ZPX6_9RALS</name>
<sequence length="111" mass="12431">MCSTEGTIDLNDLYYFVKVVEHGGLTRAGLALGMPKSKLSRRIAALEAQYGVRLLQRSTRHFSVTEIGREWSSKRICATERSSTSCPAGPRKGASFMRSFRLAEAWCRRCV</sequence>
<dbReference type="EMBL" id="CP046730">
    <property type="protein sequence ID" value="QUP56957.1"/>
    <property type="molecule type" value="Genomic_DNA"/>
</dbReference>
<comment type="similarity">
    <text evidence="1">Belongs to the LysR transcriptional regulatory family.</text>
</comment>
<dbReference type="InterPro" id="IPR036390">
    <property type="entry name" value="WH_DNA-bd_sf"/>
</dbReference>
<organism evidence="3 4">
    <name type="scientific">Ralstonia syzygii</name>
    <dbReference type="NCBI Taxonomy" id="28097"/>
    <lineage>
        <taxon>Bacteria</taxon>
        <taxon>Pseudomonadati</taxon>
        <taxon>Pseudomonadota</taxon>
        <taxon>Betaproteobacteria</taxon>
        <taxon>Burkholderiales</taxon>
        <taxon>Burkholderiaceae</taxon>
        <taxon>Ralstonia</taxon>
        <taxon>Ralstonia solanacearum species complex</taxon>
    </lineage>
</organism>
<dbReference type="Proteomes" id="UP000677898">
    <property type="component" value="Plasmid pLLRS-1"/>
</dbReference>
<dbReference type="PROSITE" id="PS50931">
    <property type="entry name" value="HTH_LYSR"/>
    <property type="match status" value="1"/>
</dbReference>
<geneLocation type="plasmid" evidence="3 4">
    <name>pLLRS-1</name>
</geneLocation>
<keyword evidence="3" id="KW-0614">Plasmid</keyword>
<keyword evidence="4" id="KW-1185">Reference proteome</keyword>
<evidence type="ECO:0000256" key="1">
    <source>
        <dbReference type="ARBA" id="ARBA00009437"/>
    </source>
</evidence>
<accession>A0ABX7ZPX6</accession>
<reference evidence="3 4" key="1">
    <citation type="journal article" date="2021" name="Phytopathology">
        <title>Complete genome sequence of Ralstonia syzygii subsp. indonesiensis strain LLRS-1, isolated from wilted tobacco in China.</title>
        <authorList>
            <person name="Lu C.H."/>
            <person name="Li J.Y."/>
            <person name="Mi M.G."/>
            <person name="Lin Z.L."/>
            <person name="Jiang N."/>
            <person name="Gai X."/>
            <person name="Ma J.H."/>
            <person name="Lei L.P."/>
            <person name="Xia Z.Y."/>
        </authorList>
    </citation>
    <scope>NUCLEOTIDE SEQUENCE [LARGE SCALE GENOMIC DNA]</scope>
    <source>
        <strain evidence="3 4">LLRS-1</strain>
    </source>
</reference>
<dbReference type="PANTHER" id="PTHR30537:SF31">
    <property type="entry name" value="TRANSCRIPTIONAL REGULATOR, LYSR FAMILY"/>
    <property type="match status" value="1"/>
</dbReference>
<evidence type="ECO:0000259" key="2">
    <source>
        <dbReference type="PROSITE" id="PS50931"/>
    </source>
</evidence>
<dbReference type="InterPro" id="IPR000847">
    <property type="entry name" value="LysR_HTH_N"/>
</dbReference>
<gene>
    <name evidence="3" type="ORF">GO998_19435</name>
</gene>
<dbReference type="Gene3D" id="1.10.10.10">
    <property type="entry name" value="Winged helix-like DNA-binding domain superfamily/Winged helix DNA-binding domain"/>
    <property type="match status" value="1"/>
</dbReference>
<evidence type="ECO:0000313" key="3">
    <source>
        <dbReference type="EMBL" id="QUP56957.1"/>
    </source>
</evidence>
<dbReference type="InterPro" id="IPR036388">
    <property type="entry name" value="WH-like_DNA-bd_sf"/>
</dbReference>
<dbReference type="Pfam" id="PF00126">
    <property type="entry name" value="HTH_1"/>
    <property type="match status" value="1"/>
</dbReference>